<dbReference type="EMBL" id="QGKX02000996">
    <property type="protein sequence ID" value="KAF3555172.1"/>
    <property type="molecule type" value="Genomic_DNA"/>
</dbReference>
<sequence length="103" mass="11544">MPPYLGMIAPPHLLRLASVACASCLSLKTPFSELHLPLPPCLVSHYHHLRRLVFFLCHLRTTSAASSSSFFMMSSPFMPSSSRPNQRTRLHGVGVREEKEPSR</sequence>
<evidence type="ECO:0000313" key="3">
    <source>
        <dbReference type="Proteomes" id="UP000712600"/>
    </source>
</evidence>
<organism evidence="2 3">
    <name type="scientific">Brassica cretica</name>
    <name type="common">Mustard</name>
    <dbReference type="NCBI Taxonomy" id="69181"/>
    <lineage>
        <taxon>Eukaryota</taxon>
        <taxon>Viridiplantae</taxon>
        <taxon>Streptophyta</taxon>
        <taxon>Embryophyta</taxon>
        <taxon>Tracheophyta</taxon>
        <taxon>Spermatophyta</taxon>
        <taxon>Magnoliopsida</taxon>
        <taxon>eudicotyledons</taxon>
        <taxon>Gunneridae</taxon>
        <taxon>Pentapetalae</taxon>
        <taxon>rosids</taxon>
        <taxon>malvids</taxon>
        <taxon>Brassicales</taxon>
        <taxon>Brassicaceae</taxon>
        <taxon>Brassiceae</taxon>
        <taxon>Brassica</taxon>
    </lineage>
</organism>
<name>A0A8S9QMI4_BRACR</name>
<protein>
    <submittedName>
        <fullName evidence="2">Uncharacterized protein</fullName>
    </submittedName>
</protein>
<evidence type="ECO:0000256" key="1">
    <source>
        <dbReference type="SAM" id="MobiDB-lite"/>
    </source>
</evidence>
<dbReference type="Proteomes" id="UP000712600">
    <property type="component" value="Unassembled WGS sequence"/>
</dbReference>
<reference evidence="2" key="1">
    <citation type="submission" date="2019-12" db="EMBL/GenBank/DDBJ databases">
        <title>Genome sequencing and annotation of Brassica cretica.</title>
        <authorList>
            <person name="Studholme D.J."/>
            <person name="Sarris P."/>
        </authorList>
    </citation>
    <scope>NUCLEOTIDE SEQUENCE</scope>
    <source>
        <strain evidence="2">PFS-109/04</strain>
        <tissue evidence="2">Leaf</tissue>
    </source>
</reference>
<evidence type="ECO:0000313" key="2">
    <source>
        <dbReference type="EMBL" id="KAF3555172.1"/>
    </source>
</evidence>
<proteinExistence type="predicted"/>
<accession>A0A8S9QMI4</accession>
<gene>
    <name evidence="2" type="ORF">F2Q69_00012441</name>
</gene>
<comment type="caution">
    <text evidence="2">The sequence shown here is derived from an EMBL/GenBank/DDBJ whole genome shotgun (WGS) entry which is preliminary data.</text>
</comment>
<dbReference type="AlphaFoldDB" id="A0A8S9QMI4"/>
<feature type="compositionally biased region" description="Basic and acidic residues" evidence="1">
    <location>
        <begin position="94"/>
        <end position="103"/>
    </location>
</feature>
<feature type="region of interest" description="Disordered" evidence="1">
    <location>
        <begin position="78"/>
        <end position="103"/>
    </location>
</feature>